<organism evidence="1">
    <name type="scientific">Euplotes harpa</name>
    <dbReference type="NCBI Taxonomy" id="151035"/>
    <lineage>
        <taxon>Eukaryota</taxon>
        <taxon>Sar</taxon>
        <taxon>Alveolata</taxon>
        <taxon>Ciliophora</taxon>
        <taxon>Intramacronucleata</taxon>
        <taxon>Spirotrichea</taxon>
        <taxon>Hypotrichia</taxon>
        <taxon>Euplotida</taxon>
        <taxon>Euplotidae</taxon>
        <taxon>Euplotes</taxon>
    </lineage>
</organism>
<dbReference type="GO" id="GO:0007018">
    <property type="term" value="P:microtubule-based movement"/>
    <property type="evidence" value="ECO:0007669"/>
    <property type="project" value="InterPro"/>
</dbReference>
<protein>
    <submittedName>
        <fullName evidence="1">Uncharacterized protein</fullName>
    </submittedName>
</protein>
<proteinExistence type="predicted"/>
<dbReference type="PANTHER" id="PTHR22878">
    <property type="entry name" value="DYNEIN HEAVY CHAIN 6, AXONEMAL-LIKE-RELATED"/>
    <property type="match status" value="1"/>
</dbReference>
<evidence type="ECO:0000313" key="1">
    <source>
        <dbReference type="EMBL" id="CAE0343522.1"/>
    </source>
</evidence>
<dbReference type="GO" id="GO:0045505">
    <property type="term" value="F:dynein intermediate chain binding"/>
    <property type="evidence" value="ECO:0007669"/>
    <property type="project" value="InterPro"/>
</dbReference>
<reference evidence="1" key="1">
    <citation type="submission" date="2021-01" db="EMBL/GenBank/DDBJ databases">
        <authorList>
            <person name="Corre E."/>
            <person name="Pelletier E."/>
            <person name="Niang G."/>
            <person name="Scheremetjew M."/>
            <person name="Finn R."/>
            <person name="Kale V."/>
            <person name="Holt S."/>
            <person name="Cochrane G."/>
            <person name="Meng A."/>
            <person name="Brown T."/>
            <person name="Cohen L."/>
        </authorList>
    </citation>
    <scope>NUCLEOTIDE SEQUENCE</scope>
    <source>
        <strain evidence="1">FSP1.4</strain>
    </source>
</reference>
<accession>A0A7S3J1Z4</accession>
<dbReference type="EMBL" id="HBII01005425">
    <property type="protein sequence ID" value="CAE0343522.1"/>
    <property type="molecule type" value="Transcribed_RNA"/>
</dbReference>
<dbReference type="AlphaFoldDB" id="A0A7S3J1Z4"/>
<name>A0A7S3J1Z4_9SPIT</name>
<dbReference type="PANTHER" id="PTHR22878:SF68">
    <property type="entry name" value="DYNEIN HEAVY CHAIN 6, AXONEMAL-LIKE"/>
    <property type="match status" value="1"/>
</dbReference>
<dbReference type="Gene3D" id="3.40.50.300">
    <property type="entry name" value="P-loop containing nucleotide triphosphate hydrolases"/>
    <property type="match status" value="1"/>
</dbReference>
<sequence length="147" mass="17342">MNILIEAENLSSCTPATISRCGMIYMQEEYISNKGIFNKWMKTLPDSIEENLFEIENMCHWFFPDVLNLMKPNNMIYSCSHKWLILNFTRLFDSLIKDYYTNQDSFKLFENEKDSAGKAGKFDKNRRVPLVSFADIESRYLNSVNYN</sequence>
<gene>
    <name evidence="1" type="ORF">EHAR0213_LOCUS2429</name>
</gene>
<dbReference type="GO" id="GO:0051959">
    <property type="term" value="F:dynein light intermediate chain binding"/>
    <property type="evidence" value="ECO:0007669"/>
    <property type="project" value="InterPro"/>
</dbReference>
<dbReference type="GO" id="GO:0030286">
    <property type="term" value="C:dynein complex"/>
    <property type="evidence" value="ECO:0007669"/>
    <property type="project" value="InterPro"/>
</dbReference>
<dbReference type="InterPro" id="IPR027417">
    <property type="entry name" value="P-loop_NTPase"/>
</dbReference>
<dbReference type="InterPro" id="IPR026983">
    <property type="entry name" value="DHC"/>
</dbReference>